<dbReference type="EMBL" id="KN832897">
    <property type="protein sequence ID" value="KIM93303.1"/>
    <property type="molecule type" value="Genomic_DNA"/>
</dbReference>
<proteinExistence type="predicted"/>
<sequence>MIPFVSGPSATGLAKLALLTALTFLPSTYGAIVPRQDSFRVMIVGDSISQGREGDYTWRYRIWQWFEENYIPVTFVGPYSGTVPPADAVPPGPPPLFGETTTSAPLGTNGLYAPDVESAFLSNDLHFGMWGRQLAQDKDLIADMVRQYTPEYLLVELGFNDIGWFVSDAQGTMVSMEEFIDNARSVKANIKFAIANVPQRTFIGGRDDLITKTDTYNELLAAAIPSWTTAESPIYLVDFRDNYSCEPQGGCPAGTDGLHPNVLGEYQIAKAFVDVLHYGYGLGSGPLSIPGSLPTRPCNTPGNIQAVPSIAGVTVTWDAVFGAYDYTVQSALVGLSWGNWTTNSARDLWGYTLGLTDIVSATANPTVAPGPSNIVVSSTADGFDMSWDAVEGYDIDVYAVFYWDTSIAGSYVAEFSFTSTSVSITGQNPGDNFLLAVQTWGNVDGVPWAGLPAVAGNVIVGGNPEPPTNFQVVTINEGATVHMTWDASEYASGYRIWTRYLNNATDIFHEGFCITAINGNYETVLFGCTVPSETITTVSECPVPATTVGTSGSTPTVTWSSPSVVTATPYPGVLVCVSGTGSGNYAQLCSFTCQYGFCPSPCSCGSEDVQVTPPTIDTTITGYAAAGFDEPTYGPLCNWACSHGYCPASECLEEVTMNPSATAPETTVLGLASYTSPDASYSDGDFFTYVSPENSDLTLDIILTGSNSSLEDMTCDVIVVGEYGGGLGCIAEAVEFLIYTILDDAYALAKRDSTSDYNFSIHPDWQSFSNCTTHCMLLASAPLHSWTPVGNGTLNGTYHELHFLNTGRTIGYKALRTPSTAHLPAGKALGSRGVSGMDASMYFTPGDMEHFKDIGIDITLPDTKHMVAELYAVGAEESAIYGYLNHCDSFKYTGNVEVIGATVIKFGPVSSFSSEDADNTLSSCVAEEAAPKSYAIFPLDNFDIDDISAILAALPNANVVEHISISGWGMMYWTADLTPAQWGVVIVQKQVGAVYLICDDDCEDPDDEISDAFEFNSTLSYEFNSTVPYELKKREGNFQTLSATPDLAFVSQVQGVSPVVTNSYTFDETGGEDVYVYIIETKKFDLTFPEFNTMLDTSGRSIAAKAVAPILVGRPGFQPIAPTISHANGMLAQVAGAKQGVAKYSWPLLYNIPSSLFLGPRVRPWSNAVWGKN</sequence>
<dbReference type="STRING" id="913774.A0A0C3C330"/>
<dbReference type="Pfam" id="PF00657">
    <property type="entry name" value="Lipase_GDSL"/>
    <property type="match status" value="1"/>
</dbReference>
<dbReference type="Proteomes" id="UP000054321">
    <property type="component" value="Unassembled WGS sequence"/>
</dbReference>
<evidence type="ECO:0000256" key="1">
    <source>
        <dbReference type="SAM" id="SignalP"/>
    </source>
</evidence>
<dbReference type="InterPro" id="IPR036514">
    <property type="entry name" value="SGNH_hydro_sf"/>
</dbReference>
<feature type="signal peptide" evidence="1">
    <location>
        <begin position="1"/>
        <end position="30"/>
    </location>
</feature>
<dbReference type="OrthoDB" id="2119228at2759"/>
<dbReference type="Gene3D" id="3.40.50.1110">
    <property type="entry name" value="SGNH hydrolase"/>
    <property type="match status" value="1"/>
</dbReference>
<dbReference type="AlphaFoldDB" id="A0A0C3C330"/>
<gene>
    <name evidence="2" type="ORF">OIDMADRAFT_61800</name>
</gene>
<reference evidence="2 3" key="1">
    <citation type="submission" date="2014-04" db="EMBL/GenBank/DDBJ databases">
        <authorList>
            <consortium name="DOE Joint Genome Institute"/>
            <person name="Kuo A."/>
            <person name="Martino E."/>
            <person name="Perotto S."/>
            <person name="Kohler A."/>
            <person name="Nagy L.G."/>
            <person name="Floudas D."/>
            <person name="Copeland A."/>
            <person name="Barry K.W."/>
            <person name="Cichocki N."/>
            <person name="Veneault-Fourrey C."/>
            <person name="LaButti K."/>
            <person name="Lindquist E.A."/>
            <person name="Lipzen A."/>
            <person name="Lundell T."/>
            <person name="Morin E."/>
            <person name="Murat C."/>
            <person name="Sun H."/>
            <person name="Tunlid A."/>
            <person name="Henrissat B."/>
            <person name="Grigoriev I.V."/>
            <person name="Hibbett D.S."/>
            <person name="Martin F."/>
            <person name="Nordberg H.P."/>
            <person name="Cantor M.N."/>
            <person name="Hua S.X."/>
        </authorList>
    </citation>
    <scope>NUCLEOTIDE SEQUENCE [LARGE SCALE GENOMIC DNA]</scope>
    <source>
        <strain evidence="2 3">Zn</strain>
    </source>
</reference>
<evidence type="ECO:0000313" key="3">
    <source>
        <dbReference type="Proteomes" id="UP000054321"/>
    </source>
</evidence>
<dbReference type="InterPro" id="IPR036116">
    <property type="entry name" value="FN3_sf"/>
</dbReference>
<dbReference type="InterPro" id="IPR051532">
    <property type="entry name" value="Ester_Hydrolysis_Enzymes"/>
</dbReference>
<dbReference type="HOGENOM" id="CLU_273854_0_0_1"/>
<protein>
    <submittedName>
        <fullName evidence="2">Uncharacterized protein</fullName>
    </submittedName>
</protein>
<dbReference type="PANTHER" id="PTHR30383:SF19">
    <property type="entry name" value="FIBRONECTIN TYPE-III DOMAIN-CONTAINING PROTEIN"/>
    <property type="match status" value="1"/>
</dbReference>
<reference evidence="3" key="2">
    <citation type="submission" date="2015-01" db="EMBL/GenBank/DDBJ databases">
        <title>Evolutionary Origins and Diversification of the Mycorrhizal Mutualists.</title>
        <authorList>
            <consortium name="DOE Joint Genome Institute"/>
            <consortium name="Mycorrhizal Genomics Consortium"/>
            <person name="Kohler A."/>
            <person name="Kuo A."/>
            <person name="Nagy L.G."/>
            <person name="Floudas D."/>
            <person name="Copeland A."/>
            <person name="Barry K.W."/>
            <person name="Cichocki N."/>
            <person name="Veneault-Fourrey C."/>
            <person name="LaButti K."/>
            <person name="Lindquist E.A."/>
            <person name="Lipzen A."/>
            <person name="Lundell T."/>
            <person name="Morin E."/>
            <person name="Murat C."/>
            <person name="Riley R."/>
            <person name="Ohm R."/>
            <person name="Sun H."/>
            <person name="Tunlid A."/>
            <person name="Henrissat B."/>
            <person name="Grigoriev I.V."/>
            <person name="Hibbett D.S."/>
            <person name="Martin F."/>
        </authorList>
    </citation>
    <scope>NUCLEOTIDE SEQUENCE [LARGE SCALE GENOMIC DNA]</scope>
    <source>
        <strain evidence="3">Zn</strain>
    </source>
</reference>
<dbReference type="SUPFAM" id="SSF49265">
    <property type="entry name" value="Fibronectin type III"/>
    <property type="match status" value="1"/>
</dbReference>
<feature type="chain" id="PRO_5002162367" evidence="1">
    <location>
        <begin position="31"/>
        <end position="1173"/>
    </location>
</feature>
<dbReference type="InParanoid" id="A0A0C3C330"/>
<evidence type="ECO:0000313" key="2">
    <source>
        <dbReference type="EMBL" id="KIM93303.1"/>
    </source>
</evidence>
<dbReference type="SUPFAM" id="SSF52266">
    <property type="entry name" value="SGNH hydrolase"/>
    <property type="match status" value="1"/>
</dbReference>
<keyword evidence="1" id="KW-0732">Signal</keyword>
<accession>A0A0C3C330</accession>
<organism evidence="2 3">
    <name type="scientific">Oidiodendron maius (strain Zn)</name>
    <dbReference type="NCBI Taxonomy" id="913774"/>
    <lineage>
        <taxon>Eukaryota</taxon>
        <taxon>Fungi</taxon>
        <taxon>Dikarya</taxon>
        <taxon>Ascomycota</taxon>
        <taxon>Pezizomycotina</taxon>
        <taxon>Leotiomycetes</taxon>
        <taxon>Leotiomycetes incertae sedis</taxon>
        <taxon>Myxotrichaceae</taxon>
        <taxon>Oidiodendron</taxon>
    </lineage>
</organism>
<dbReference type="CDD" id="cd01833">
    <property type="entry name" value="XynB_like"/>
    <property type="match status" value="1"/>
</dbReference>
<dbReference type="PANTHER" id="PTHR30383">
    <property type="entry name" value="THIOESTERASE 1/PROTEASE 1/LYSOPHOSPHOLIPASE L1"/>
    <property type="match status" value="1"/>
</dbReference>
<dbReference type="InterPro" id="IPR001087">
    <property type="entry name" value="GDSL"/>
</dbReference>
<name>A0A0C3C330_OIDMZ</name>
<dbReference type="GO" id="GO:0004622">
    <property type="term" value="F:phosphatidylcholine lysophospholipase activity"/>
    <property type="evidence" value="ECO:0007669"/>
    <property type="project" value="TreeGrafter"/>
</dbReference>
<keyword evidence="3" id="KW-1185">Reference proteome</keyword>